<dbReference type="InterPro" id="IPR036366">
    <property type="entry name" value="PGBDSf"/>
</dbReference>
<feature type="region of interest" description="Disordered" evidence="2">
    <location>
        <begin position="264"/>
        <end position="285"/>
    </location>
</feature>
<dbReference type="RefSeq" id="WP_102912176.1">
    <property type="nucleotide sequence ID" value="NZ_POUC01000298.1"/>
</dbReference>
<dbReference type="InterPro" id="IPR006619">
    <property type="entry name" value="PGRP_domain_met/bac"/>
</dbReference>
<dbReference type="EMBL" id="POUC01000298">
    <property type="protein sequence ID" value="PNG18589.1"/>
    <property type="molecule type" value="Genomic_DNA"/>
</dbReference>
<dbReference type="OrthoDB" id="514320at2"/>
<dbReference type="GO" id="GO:0008270">
    <property type="term" value="F:zinc ion binding"/>
    <property type="evidence" value="ECO:0007669"/>
    <property type="project" value="InterPro"/>
</dbReference>
<reference evidence="4 5" key="1">
    <citation type="submission" date="2018-01" db="EMBL/GenBank/DDBJ databases">
        <title>Draft genome sequence of Streptomyces sp. 13K301.</title>
        <authorList>
            <person name="Sahin N."/>
            <person name="Saygin H."/>
            <person name="Ay H."/>
        </authorList>
    </citation>
    <scope>NUCLEOTIDE SEQUENCE [LARGE SCALE GENOMIC DNA]</scope>
    <source>
        <strain evidence="4 5">13K301</strain>
    </source>
</reference>
<dbReference type="Pfam" id="PF01510">
    <property type="entry name" value="Amidase_2"/>
    <property type="match status" value="1"/>
</dbReference>
<comment type="caution">
    <text evidence="4">The sequence shown here is derived from an EMBL/GenBank/DDBJ whole genome shotgun (WGS) entry which is preliminary data.</text>
</comment>
<organism evidence="4 5">
    <name type="scientific">Streptomyces cahuitamycinicus</name>
    <dbReference type="NCBI Taxonomy" id="2070367"/>
    <lineage>
        <taxon>Bacteria</taxon>
        <taxon>Bacillati</taxon>
        <taxon>Actinomycetota</taxon>
        <taxon>Actinomycetes</taxon>
        <taxon>Kitasatosporales</taxon>
        <taxon>Streptomycetaceae</taxon>
        <taxon>Streptomyces</taxon>
    </lineage>
</organism>
<dbReference type="InterPro" id="IPR036365">
    <property type="entry name" value="PGBD-like_sf"/>
</dbReference>
<dbReference type="SUPFAM" id="SSF47090">
    <property type="entry name" value="PGBD-like"/>
    <property type="match status" value="1"/>
</dbReference>
<evidence type="ECO:0000256" key="2">
    <source>
        <dbReference type="SAM" id="MobiDB-lite"/>
    </source>
</evidence>
<evidence type="ECO:0000313" key="5">
    <source>
        <dbReference type="Proteomes" id="UP000235943"/>
    </source>
</evidence>
<keyword evidence="5" id="KW-1185">Reference proteome</keyword>
<dbReference type="PANTHER" id="PTHR11022">
    <property type="entry name" value="PEPTIDOGLYCAN RECOGNITION PROTEIN"/>
    <property type="match status" value="1"/>
</dbReference>
<dbReference type="InterPro" id="IPR036505">
    <property type="entry name" value="Amidase/PGRP_sf"/>
</dbReference>
<comment type="similarity">
    <text evidence="1">Belongs to the N-acetylmuramoyl-L-alanine amidase 2 family.</text>
</comment>
<feature type="domain" description="Peptidoglycan recognition protein family" evidence="3">
    <location>
        <begin position="2"/>
        <end position="140"/>
    </location>
</feature>
<evidence type="ECO:0000313" key="4">
    <source>
        <dbReference type="EMBL" id="PNG18589.1"/>
    </source>
</evidence>
<dbReference type="SMART" id="SM00701">
    <property type="entry name" value="PGRP"/>
    <property type="match status" value="1"/>
</dbReference>
<dbReference type="AlphaFoldDB" id="A0A2N8TI21"/>
<dbReference type="CDD" id="cd06583">
    <property type="entry name" value="PGRP"/>
    <property type="match status" value="1"/>
</dbReference>
<evidence type="ECO:0000256" key="1">
    <source>
        <dbReference type="ARBA" id="ARBA00007553"/>
    </source>
</evidence>
<accession>A0A2N8TI21</accession>
<gene>
    <name evidence="4" type="ORF">C1J00_30245</name>
</gene>
<dbReference type="PANTHER" id="PTHR11022:SF41">
    <property type="entry name" value="PEPTIDOGLYCAN-RECOGNITION PROTEIN LC-RELATED"/>
    <property type="match status" value="1"/>
</dbReference>
<protein>
    <recommendedName>
        <fullName evidence="3">Peptidoglycan recognition protein family domain-containing protein</fullName>
    </recommendedName>
</protein>
<dbReference type="Proteomes" id="UP000235943">
    <property type="component" value="Unassembled WGS sequence"/>
</dbReference>
<dbReference type="SUPFAM" id="SSF55846">
    <property type="entry name" value="N-acetylmuramoyl-L-alanine amidase-like"/>
    <property type="match status" value="1"/>
</dbReference>
<dbReference type="NCBIfam" id="NF038080">
    <property type="entry name" value="PG_bind_siph"/>
    <property type="match status" value="2"/>
</dbReference>
<dbReference type="InterPro" id="IPR015510">
    <property type="entry name" value="PGRP"/>
</dbReference>
<dbReference type="InterPro" id="IPR047763">
    <property type="entry name" value="PG_bind_dom_phiBT1-type"/>
</dbReference>
<dbReference type="GO" id="GO:0008745">
    <property type="term" value="F:N-acetylmuramoyl-L-alanine amidase activity"/>
    <property type="evidence" value="ECO:0007669"/>
    <property type="project" value="InterPro"/>
</dbReference>
<sequence length="349" mass="37050">MIEIISRATWGARPWNGTPASVPLSARTEFFVHYDGGHEITRTGYAIMRAIEAVHIGQGWSGVGYNFVIDQAGTLYEGRGWRLQGAHCPGHNVSGLSVQFAIGGDQKPSAAALATGRALYEEACRRTGRRLAQKGHRDGFATACPGKHLYAWVQAGMPSGDYKPAPNPGGSLPGGSSAAARYQVTINGLVYGYGAKGKHVTRVGEALVKAGFGKHYTSGPGPVWTDADTENYAAFQKSLGHTGKAADGVPGEASLKKLLGTLPSKVTAKPKPPFPGRDKFGPGKSNTSITLLGQQLVRKGYGKHYTSGPGPKWSDADRKNLRDFQLAHRDLAGDADGIPGPKTWQLLFS</sequence>
<proteinExistence type="inferred from homology"/>
<evidence type="ECO:0000259" key="3">
    <source>
        <dbReference type="SMART" id="SM00701"/>
    </source>
</evidence>
<dbReference type="Gene3D" id="3.40.80.10">
    <property type="entry name" value="Peptidoglycan recognition protein-like"/>
    <property type="match status" value="1"/>
</dbReference>
<dbReference type="GO" id="GO:0009253">
    <property type="term" value="P:peptidoglycan catabolic process"/>
    <property type="evidence" value="ECO:0007669"/>
    <property type="project" value="InterPro"/>
</dbReference>
<name>A0A2N8TI21_9ACTN</name>
<dbReference type="Gene3D" id="1.10.101.10">
    <property type="entry name" value="PGBD-like superfamily/PGBD"/>
    <property type="match status" value="1"/>
</dbReference>
<dbReference type="InterPro" id="IPR002502">
    <property type="entry name" value="Amidase_domain"/>
</dbReference>